<sequence>MTDKEYVGLDKKLRVVIPQKRSQTQTDSDSQTPTKTYESQNFSSTQPLLSQYQRHNYSKRVIVKNYFGRLKNLFRSMNNSYRGFLELFTVFNDIFMALTNFHISIHPLKIEDAQMYDLIRDKKQKTLYIKKLNLLPELKEPLVLRINLSSSETEYAVYNTDPNMQNSDFEDYVEDSISENQ</sequence>
<dbReference type="EMBL" id="MBFU01000014">
    <property type="protein sequence ID" value="PWA03468.1"/>
    <property type="molecule type" value="Genomic_DNA"/>
</dbReference>
<accession>A0A2U1JEP3</accession>
<gene>
    <name evidence="2" type="ORF">BB558_000365</name>
</gene>
<feature type="compositionally biased region" description="Low complexity" evidence="1">
    <location>
        <begin position="22"/>
        <end position="32"/>
    </location>
</feature>
<keyword evidence="3" id="KW-1185">Reference proteome</keyword>
<evidence type="ECO:0000313" key="2">
    <source>
        <dbReference type="EMBL" id="PWA03468.1"/>
    </source>
</evidence>
<comment type="caution">
    <text evidence="2">The sequence shown here is derived from an EMBL/GenBank/DDBJ whole genome shotgun (WGS) entry which is preliminary data.</text>
</comment>
<protein>
    <recommendedName>
        <fullName evidence="4">DDE Tnp4 domain-containing protein</fullName>
    </recommendedName>
</protein>
<dbReference type="AlphaFoldDB" id="A0A2U1JEP3"/>
<evidence type="ECO:0000313" key="3">
    <source>
        <dbReference type="Proteomes" id="UP000245591"/>
    </source>
</evidence>
<feature type="region of interest" description="Disordered" evidence="1">
    <location>
        <begin position="19"/>
        <end position="46"/>
    </location>
</feature>
<name>A0A2U1JEP3_SMIAN</name>
<reference evidence="2 3" key="1">
    <citation type="journal article" date="2018" name="MBio">
        <title>Comparative Genomics Reveals the Core Gene Toolbox for the Fungus-Insect Symbiosis.</title>
        <authorList>
            <person name="Wang Y."/>
            <person name="Stata M."/>
            <person name="Wang W."/>
            <person name="Stajich J.E."/>
            <person name="White M.M."/>
            <person name="Moncalvo J.M."/>
        </authorList>
    </citation>
    <scope>NUCLEOTIDE SEQUENCE [LARGE SCALE GENOMIC DNA]</scope>
    <source>
        <strain evidence="2 3">AUS-126-30</strain>
    </source>
</reference>
<dbReference type="Proteomes" id="UP000245591">
    <property type="component" value="Unassembled WGS sequence"/>
</dbReference>
<evidence type="ECO:0008006" key="4">
    <source>
        <dbReference type="Google" id="ProtNLM"/>
    </source>
</evidence>
<feature type="compositionally biased region" description="Polar residues" evidence="1">
    <location>
        <begin position="33"/>
        <end position="46"/>
    </location>
</feature>
<proteinExistence type="predicted"/>
<organism evidence="2 3">
    <name type="scientific">Smittium angustum</name>
    <dbReference type="NCBI Taxonomy" id="133377"/>
    <lineage>
        <taxon>Eukaryota</taxon>
        <taxon>Fungi</taxon>
        <taxon>Fungi incertae sedis</taxon>
        <taxon>Zoopagomycota</taxon>
        <taxon>Kickxellomycotina</taxon>
        <taxon>Harpellomycetes</taxon>
        <taxon>Harpellales</taxon>
        <taxon>Legeriomycetaceae</taxon>
        <taxon>Smittium</taxon>
    </lineage>
</organism>
<evidence type="ECO:0000256" key="1">
    <source>
        <dbReference type="SAM" id="MobiDB-lite"/>
    </source>
</evidence>